<dbReference type="EMBL" id="JAHLFT010000011">
    <property type="protein sequence ID" value="MBU3827712.1"/>
    <property type="molecule type" value="Genomic_DNA"/>
</dbReference>
<sequence>DSSLRGYLAKWAVTSSAVSLDGTSFEFVLEDVNTSQRFIIENNNISKFVSTNVHEIKLAKNLTWNAVKTPMLSIVGRTRSGKTVFSKYLLEVMQAQGWEIKYYSCKNDIYVKQFDGEAEPIKIVESLEQCLSDVKKRNLEIKKAGKIDYTQMEGMSDVALVIDEIGLLNGQLAVDSSLRKRWEIVITALAGVGASAGYHIIAMSQRGTKDFFLPSSALVNAKDGVIVLGLSADSGDDRRSLIPGFDIPHRSYSTGQGLAMIVSSDGWGEPRFYETPYFKDLKKEEKSNE</sequence>
<protein>
    <submittedName>
        <fullName evidence="1">ATP-binding protein</fullName>
    </submittedName>
</protein>
<reference evidence="1" key="1">
    <citation type="journal article" date="2021" name="PeerJ">
        <title>Extensive microbial diversity within the chicken gut microbiome revealed by metagenomics and culture.</title>
        <authorList>
            <person name="Gilroy R."/>
            <person name="Ravi A."/>
            <person name="Getino M."/>
            <person name="Pursley I."/>
            <person name="Horton D.L."/>
            <person name="Alikhan N.F."/>
            <person name="Baker D."/>
            <person name="Gharbi K."/>
            <person name="Hall N."/>
            <person name="Watson M."/>
            <person name="Adriaenssens E.M."/>
            <person name="Foster-Nyarko E."/>
            <person name="Jarju S."/>
            <person name="Secka A."/>
            <person name="Antonio M."/>
            <person name="Oren A."/>
            <person name="Chaudhuri R.R."/>
            <person name="La Ragione R."/>
            <person name="Hildebrand F."/>
            <person name="Pallen M.J."/>
        </authorList>
    </citation>
    <scope>NUCLEOTIDE SEQUENCE</scope>
    <source>
        <strain evidence="1">F6-686</strain>
    </source>
</reference>
<dbReference type="InterPro" id="IPR027417">
    <property type="entry name" value="P-loop_NTPase"/>
</dbReference>
<evidence type="ECO:0000313" key="2">
    <source>
        <dbReference type="Proteomes" id="UP000823844"/>
    </source>
</evidence>
<name>A0A9E2KRG8_9LACO</name>
<reference evidence="1" key="2">
    <citation type="submission" date="2021-04" db="EMBL/GenBank/DDBJ databases">
        <authorList>
            <person name="Gilroy R."/>
        </authorList>
    </citation>
    <scope>NUCLEOTIDE SEQUENCE</scope>
    <source>
        <strain evidence="1">F6-686</strain>
    </source>
</reference>
<dbReference type="Gene3D" id="3.40.50.300">
    <property type="entry name" value="P-loop containing nucleotide triphosphate hydrolases"/>
    <property type="match status" value="1"/>
</dbReference>
<comment type="caution">
    <text evidence="1">The sequence shown here is derived from an EMBL/GenBank/DDBJ whole genome shotgun (WGS) entry which is preliminary data.</text>
</comment>
<dbReference type="SUPFAM" id="SSF52540">
    <property type="entry name" value="P-loop containing nucleoside triphosphate hydrolases"/>
    <property type="match status" value="1"/>
</dbReference>
<evidence type="ECO:0000313" key="1">
    <source>
        <dbReference type="EMBL" id="MBU3827712.1"/>
    </source>
</evidence>
<dbReference type="Proteomes" id="UP000823844">
    <property type="component" value="Unassembled WGS sequence"/>
</dbReference>
<gene>
    <name evidence="1" type="ORF">H9806_00810</name>
</gene>
<dbReference type="AlphaFoldDB" id="A0A9E2KRG8"/>
<proteinExistence type="predicted"/>
<organism evidence="1 2">
    <name type="scientific">Candidatus Lactobacillus pullistercoris</name>
    <dbReference type="NCBI Taxonomy" id="2838636"/>
    <lineage>
        <taxon>Bacteria</taxon>
        <taxon>Bacillati</taxon>
        <taxon>Bacillota</taxon>
        <taxon>Bacilli</taxon>
        <taxon>Lactobacillales</taxon>
        <taxon>Lactobacillaceae</taxon>
        <taxon>Lactobacillus</taxon>
    </lineage>
</organism>
<keyword evidence="1" id="KW-0547">Nucleotide-binding</keyword>
<accession>A0A9E2KRG8</accession>
<dbReference type="GO" id="GO:0005524">
    <property type="term" value="F:ATP binding"/>
    <property type="evidence" value="ECO:0007669"/>
    <property type="project" value="UniProtKB-KW"/>
</dbReference>
<feature type="non-terminal residue" evidence="1">
    <location>
        <position position="1"/>
    </location>
</feature>
<keyword evidence="1" id="KW-0067">ATP-binding</keyword>